<dbReference type="EMBL" id="CP066802">
    <property type="protein sequence ID" value="QQM66632.1"/>
    <property type="molecule type" value="Genomic_DNA"/>
</dbReference>
<dbReference type="Gene3D" id="2.40.50.140">
    <property type="entry name" value="Nucleic acid-binding proteins"/>
    <property type="match status" value="1"/>
</dbReference>
<dbReference type="InterPro" id="IPR012340">
    <property type="entry name" value="NA-bd_OB-fold"/>
</dbReference>
<dbReference type="CDD" id="cd04488">
    <property type="entry name" value="RecG_wedge_OBF"/>
    <property type="match status" value="1"/>
</dbReference>
<dbReference type="KEGG" id="awe:JG540_05840"/>
<dbReference type="RefSeq" id="WP_200274722.1">
    <property type="nucleotide sequence ID" value="NZ_CP066802.1"/>
</dbReference>
<dbReference type="Proteomes" id="UP000595895">
    <property type="component" value="Chromosome"/>
</dbReference>
<dbReference type="AlphaFoldDB" id="A0A7T7M8Z8"/>
<protein>
    <submittedName>
        <fullName evidence="2">OB-fold nucleic acid binding domain-containing protein</fullName>
    </submittedName>
</protein>
<keyword evidence="3" id="KW-1185">Reference proteome</keyword>
<evidence type="ECO:0000313" key="3">
    <source>
        <dbReference type="Proteomes" id="UP000595895"/>
    </source>
</evidence>
<reference evidence="2 3" key="1">
    <citation type="submission" date="2020-12" db="EMBL/GenBank/DDBJ databases">
        <authorList>
            <person name="Zhou J."/>
        </authorList>
    </citation>
    <scope>NUCLEOTIDE SEQUENCE [LARGE SCALE GENOMIC DNA]</scope>
    <source>
        <strain evidence="2 3">CCUG 61299</strain>
    </source>
</reference>
<evidence type="ECO:0000313" key="2">
    <source>
        <dbReference type="EMBL" id="QQM66632.1"/>
    </source>
</evidence>
<feature type="compositionally biased region" description="Basic and acidic residues" evidence="1">
    <location>
        <begin position="17"/>
        <end position="29"/>
    </location>
</feature>
<feature type="region of interest" description="Disordered" evidence="1">
    <location>
        <begin position="17"/>
        <end position="36"/>
    </location>
</feature>
<evidence type="ECO:0000256" key="1">
    <source>
        <dbReference type="SAM" id="MobiDB-lite"/>
    </source>
</evidence>
<organism evidence="2 3">
    <name type="scientific">Actinomyces weissii</name>
    <dbReference type="NCBI Taxonomy" id="675090"/>
    <lineage>
        <taxon>Bacteria</taxon>
        <taxon>Bacillati</taxon>
        <taxon>Actinomycetota</taxon>
        <taxon>Actinomycetes</taxon>
        <taxon>Actinomycetales</taxon>
        <taxon>Actinomycetaceae</taxon>
        <taxon>Actinomyces</taxon>
    </lineage>
</organism>
<proteinExistence type="predicted"/>
<name>A0A7T7M8Z8_9ACTO</name>
<gene>
    <name evidence="2" type="ORF">JG540_05840</name>
</gene>
<sequence length="124" mass="13440">MSLRELLGSVRARLHPSREDLTARDEQERARRRGTVPLAAVEPRHRARVSGVLQAVTHRPASAKPVLVARLYDGTGALDLVWLGRRDIAGVVPGAHLVAEGMVTAGQSRHLIYNPVYELVGPGA</sequence>
<accession>A0A7T7M8Z8</accession>